<sequence>MQIARNLPSDPVLLDAPPRQPDWNSFYKNGLPQEVIVIEDSPEPVAKNQAPSRPALPASATDGALSSARKRKVDQEESGSVGNGTANGSNIYTSTSESNLGRKRRRVEDQHDGTHSSSQSVVAVKRPKYAEYKPPRGPSRRVLNAEIRVVHDDKSNGSAASVDDKDGHFIIIPEQRIGRQYRVEKLLGQGTFGKVVKAYDIVRQEHVALKIIRSIQKYRDAARIELRVLQTLRNNDPENKYRCIHPRDSFDYKGHICITMGLLDSSIFDFLKGNHFAPFPNSHIQSIAHQLLTSVAFLHDLKLVHTDLKPENILLHDATYQAFTYNRKIPAPEVILGLDWSYPCDIWSIGCILVELFTGDALFQTHENREHLAMMEAVCGRPIDRSLIQRANKAFKTAKPGTTNYFKRLKLEYPISETTRASRRFVNNMKKLDEIIPPTNPFLTNFMDLVHSMFVFDPCCRITAREALQHPWFQEHTRDDGTEAARLHAERTSVAK</sequence>
<protein>
    <submittedName>
        <fullName evidence="1">Uncharacterized protein</fullName>
    </submittedName>
</protein>
<comment type="caution">
    <text evidence="1">The sequence shown here is derived from an EMBL/GenBank/DDBJ whole genome shotgun (WGS) entry which is preliminary data.</text>
</comment>
<keyword evidence="2" id="KW-1185">Reference proteome</keyword>
<gene>
    <name evidence="1" type="ORF">NQ176_g6048</name>
</gene>
<dbReference type="EMBL" id="JANJQO010000827">
    <property type="protein sequence ID" value="KAJ2974452.1"/>
    <property type="molecule type" value="Genomic_DNA"/>
</dbReference>
<evidence type="ECO:0000313" key="1">
    <source>
        <dbReference type="EMBL" id="KAJ2974452.1"/>
    </source>
</evidence>
<dbReference type="Proteomes" id="UP001143910">
    <property type="component" value="Unassembled WGS sequence"/>
</dbReference>
<organism evidence="1 2">
    <name type="scientific">Zarea fungicola</name>
    <dbReference type="NCBI Taxonomy" id="93591"/>
    <lineage>
        <taxon>Eukaryota</taxon>
        <taxon>Fungi</taxon>
        <taxon>Dikarya</taxon>
        <taxon>Ascomycota</taxon>
        <taxon>Pezizomycotina</taxon>
        <taxon>Sordariomycetes</taxon>
        <taxon>Hypocreomycetidae</taxon>
        <taxon>Hypocreales</taxon>
        <taxon>Cordycipitaceae</taxon>
        <taxon>Zarea</taxon>
    </lineage>
</organism>
<reference evidence="1" key="1">
    <citation type="submission" date="2022-08" db="EMBL/GenBank/DDBJ databases">
        <title>Genome Sequence of Lecanicillium fungicola.</title>
        <authorList>
            <person name="Buettner E."/>
        </authorList>
    </citation>
    <scope>NUCLEOTIDE SEQUENCE</scope>
    <source>
        <strain evidence="1">Babe33</strain>
    </source>
</reference>
<name>A0ACC1N5A0_9HYPO</name>
<accession>A0ACC1N5A0</accession>
<proteinExistence type="predicted"/>
<evidence type="ECO:0000313" key="2">
    <source>
        <dbReference type="Proteomes" id="UP001143910"/>
    </source>
</evidence>